<evidence type="ECO:0000313" key="3">
    <source>
        <dbReference type="Proteomes" id="UP000650485"/>
    </source>
</evidence>
<proteinExistence type="predicted"/>
<evidence type="ECO:0000313" key="2">
    <source>
        <dbReference type="EMBL" id="MBC6498964.1"/>
    </source>
</evidence>
<feature type="transmembrane region" description="Helical" evidence="1">
    <location>
        <begin position="53"/>
        <end position="76"/>
    </location>
</feature>
<protein>
    <submittedName>
        <fullName evidence="2">ABC transporter permease</fullName>
    </submittedName>
</protein>
<keyword evidence="1" id="KW-1133">Transmembrane helix</keyword>
<dbReference type="RefSeq" id="WP_118704181.1">
    <property type="nucleotide sequence ID" value="NZ_CABJBN010000004.1"/>
</dbReference>
<feature type="transmembrane region" description="Helical" evidence="1">
    <location>
        <begin position="218"/>
        <end position="239"/>
    </location>
</feature>
<feature type="transmembrane region" description="Helical" evidence="1">
    <location>
        <begin position="97"/>
        <end position="127"/>
    </location>
</feature>
<organism evidence="2 3">
    <name type="scientific">Weissella confusa</name>
    <name type="common">Lactobacillus confusus</name>
    <dbReference type="NCBI Taxonomy" id="1583"/>
    <lineage>
        <taxon>Bacteria</taxon>
        <taxon>Bacillati</taxon>
        <taxon>Bacillota</taxon>
        <taxon>Bacilli</taxon>
        <taxon>Lactobacillales</taxon>
        <taxon>Lactobacillaceae</taxon>
        <taxon>Weissella</taxon>
    </lineage>
</organism>
<dbReference type="Pfam" id="PF12730">
    <property type="entry name" value="ABC2_membrane_4"/>
    <property type="match status" value="1"/>
</dbReference>
<reference evidence="2" key="1">
    <citation type="submission" date="2020-08" db="EMBL/GenBank/DDBJ databases">
        <title>Complete genome sequence of Weissella confusa strain FS54 provides insights into metabolic potential.</title>
        <authorList>
            <person name="Fhoula I."/>
            <person name="Najjari A."/>
            <person name="Lekired A."/>
            <person name="Bessrour-Aouam N."/>
            <person name="Jaballah S."/>
            <person name="Klibi N."/>
            <person name="Ouzari H.-I."/>
        </authorList>
    </citation>
    <scope>NUCLEOTIDE SEQUENCE</scope>
    <source>
        <strain evidence="2">FS54</strain>
    </source>
</reference>
<feature type="transmembrane region" description="Helical" evidence="1">
    <location>
        <begin position="162"/>
        <end position="188"/>
    </location>
</feature>
<accession>A0A3R5YSG4</accession>
<gene>
    <name evidence="2" type="ORF">H7R52_09810</name>
</gene>
<comment type="caution">
    <text evidence="2">The sequence shown here is derived from an EMBL/GenBank/DDBJ whole genome shotgun (WGS) entry which is preliminary data.</text>
</comment>
<dbReference type="PANTHER" id="PTHR37305:SF1">
    <property type="entry name" value="MEMBRANE PROTEIN"/>
    <property type="match status" value="1"/>
</dbReference>
<dbReference type="PANTHER" id="PTHR37305">
    <property type="entry name" value="INTEGRAL MEMBRANE PROTEIN-RELATED"/>
    <property type="match status" value="1"/>
</dbReference>
<name>A0A3R5YSG4_WEICO</name>
<dbReference type="Proteomes" id="UP000650485">
    <property type="component" value="Unassembled WGS sequence"/>
</dbReference>
<keyword evidence="1" id="KW-0812">Transmembrane</keyword>
<dbReference type="AlphaFoldDB" id="A0A3R5YSG4"/>
<keyword evidence="1" id="KW-0472">Membrane</keyword>
<feature type="transmembrane region" description="Helical" evidence="1">
    <location>
        <begin position="133"/>
        <end position="155"/>
    </location>
</feature>
<sequence>MLIKLELQKFFKKTSTWVMPLTIVVLGLLLALANAIGHSETVKTLVNQEFTGTLALVTDLMLLGIAGRVITSEFTFGTMNMLFAQRFTRGQIFVAKLVTVAVAFVLLQAALFVTMVIVSLLFGHAWLIDLGGYAGYLFGSVISSILFVSVMLVIANLIRNDLLVVVIGILMILMFEVIGAVIVGHGILPLDYSPLGAFYVSALAGLPDVMAEYQMSGWLVGLVTIVYSGVLYGIALTLFKRRKV</sequence>
<dbReference type="EMBL" id="JACSZT010000007">
    <property type="protein sequence ID" value="MBC6498964.1"/>
    <property type="molecule type" value="Genomic_DNA"/>
</dbReference>
<evidence type="ECO:0000256" key="1">
    <source>
        <dbReference type="SAM" id="Phobius"/>
    </source>
</evidence>